<dbReference type="InterPro" id="IPR014755">
    <property type="entry name" value="Cu-Rt/internalin_Ig-like"/>
</dbReference>
<keyword evidence="3" id="KW-0472">Membrane</keyword>
<dbReference type="EMBL" id="FMCU01000004">
    <property type="protein sequence ID" value="SCF01999.1"/>
    <property type="molecule type" value="Genomic_DNA"/>
</dbReference>
<proteinExistence type="predicted"/>
<dbReference type="Gene3D" id="2.60.40.1220">
    <property type="match status" value="1"/>
</dbReference>
<feature type="domain" description="CopC" evidence="4">
    <location>
        <begin position="49"/>
        <end position="135"/>
    </location>
</feature>
<dbReference type="InterPro" id="IPR014756">
    <property type="entry name" value="Ig_E-set"/>
</dbReference>
<accession>A0A1C4X0N2</accession>
<dbReference type="SUPFAM" id="SSF81296">
    <property type="entry name" value="E set domains"/>
    <property type="match status" value="1"/>
</dbReference>
<organism evidence="5 6">
    <name type="scientific">Micromonospora matsumotoense</name>
    <dbReference type="NCBI Taxonomy" id="121616"/>
    <lineage>
        <taxon>Bacteria</taxon>
        <taxon>Bacillati</taxon>
        <taxon>Actinomycetota</taxon>
        <taxon>Actinomycetes</taxon>
        <taxon>Micromonosporales</taxon>
        <taxon>Micromonosporaceae</taxon>
        <taxon>Micromonospora</taxon>
    </lineage>
</organism>
<keyword evidence="3" id="KW-0812">Transmembrane</keyword>
<keyword evidence="3" id="KW-1133">Transmembrane helix</keyword>
<evidence type="ECO:0000313" key="6">
    <source>
        <dbReference type="Proteomes" id="UP000198797"/>
    </source>
</evidence>
<dbReference type="InterPro" id="IPR007348">
    <property type="entry name" value="CopC_dom"/>
</dbReference>
<evidence type="ECO:0000256" key="2">
    <source>
        <dbReference type="ARBA" id="ARBA00023008"/>
    </source>
</evidence>
<dbReference type="GO" id="GO:0042597">
    <property type="term" value="C:periplasmic space"/>
    <property type="evidence" value="ECO:0007669"/>
    <property type="project" value="InterPro"/>
</dbReference>
<keyword evidence="2" id="KW-0186">Copper</keyword>
<dbReference type="Proteomes" id="UP000198797">
    <property type="component" value="Unassembled WGS sequence"/>
</dbReference>
<dbReference type="GO" id="GO:0046688">
    <property type="term" value="P:response to copper ion"/>
    <property type="evidence" value="ECO:0007669"/>
    <property type="project" value="InterPro"/>
</dbReference>
<sequence length="195" mass="20025">MTAAGQDGRRRGFGPRTAAVAVVLVTVVTALWLRSPSPPGPAATVAAAVVPADGSRLDTGPTEVRLRLAGTPDTDEAHVSLTPADGPQVPTGASRRDGTDLVVSVPALPQGSYTVAYHVWLTDGRQSTGRSVFAVGAAPLLPPAAVVPETGHQHVGTDPLDGLLLVLDLALLIALSVILLRRPRVATDPEDPPGR</sequence>
<dbReference type="STRING" id="121616.GA0070216_10454"/>
<gene>
    <name evidence="5" type="ORF">GA0070216_10454</name>
</gene>
<dbReference type="Pfam" id="PF04234">
    <property type="entry name" value="CopC"/>
    <property type="match status" value="1"/>
</dbReference>
<reference evidence="6" key="1">
    <citation type="submission" date="2016-06" db="EMBL/GenBank/DDBJ databases">
        <authorList>
            <person name="Varghese N."/>
            <person name="Submissions Spin"/>
        </authorList>
    </citation>
    <scope>NUCLEOTIDE SEQUENCE [LARGE SCALE GENOMIC DNA]</scope>
    <source>
        <strain evidence="6">DSM 44100</strain>
    </source>
</reference>
<evidence type="ECO:0000256" key="3">
    <source>
        <dbReference type="SAM" id="Phobius"/>
    </source>
</evidence>
<evidence type="ECO:0000313" key="5">
    <source>
        <dbReference type="EMBL" id="SCF01999.1"/>
    </source>
</evidence>
<evidence type="ECO:0000259" key="4">
    <source>
        <dbReference type="Pfam" id="PF04234"/>
    </source>
</evidence>
<protein>
    <recommendedName>
        <fullName evidence="4">CopC domain-containing protein</fullName>
    </recommendedName>
</protein>
<dbReference type="RefSeq" id="WP_091242933.1">
    <property type="nucleotide sequence ID" value="NZ_FMCU01000004.1"/>
</dbReference>
<name>A0A1C4X0N2_9ACTN</name>
<dbReference type="OrthoDB" id="3378071at2"/>
<feature type="transmembrane region" description="Helical" evidence="3">
    <location>
        <begin position="12"/>
        <end position="33"/>
    </location>
</feature>
<dbReference type="GO" id="GO:0005507">
    <property type="term" value="F:copper ion binding"/>
    <property type="evidence" value="ECO:0007669"/>
    <property type="project" value="InterPro"/>
</dbReference>
<evidence type="ECO:0000256" key="1">
    <source>
        <dbReference type="ARBA" id="ARBA00022729"/>
    </source>
</evidence>
<keyword evidence="6" id="KW-1185">Reference proteome</keyword>
<keyword evidence="1" id="KW-0732">Signal</keyword>
<feature type="transmembrane region" description="Helical" evidence="3">
    <location>
        <begin position="162"/>
        <end position="180"/>
    </location>
</feature>
<dbReference type="AlphaFoldDB" id="A0A1C4X0N2"/>